<keyword evidence="2" id="KW-0732">Signal</keyword>
<evidence type="ECO:0000313" key="5">
    <source>
        <dbReference type="EMBL" id="BDM67067.1"/>
    </source>
</evidence>
<dbReference type="SUPFAM" id="SSF88713">
    <property type="entry name" value="Glycoside hydrolase/deacetylase"/>
    <property type="match status" value="1"/>
</dbReference>
<dbReference type="InterPro" id="IPR002509">
    <property type="entry name" value="NODB_dom"/>
</dbReference>
<protein>
    <submittedName>
        <fullName evidence="5">Polysaccharide deacetylase</fullName>
    </submittedName>
</protein>
<feature type="compositionally biased region" description="Polar residues" evidence="3">
    <location>
        <begin position="278"/>
        <end position="287"/>
    </location>
</feature>
<feature type="domain" description="NodB homology" evidence="4">
    <location>
        <begin position="90"/>
        <end position="295"/>
    </location>
</feature>
<evidence type="ECO:0000259" key="4">
    <source>
        <dbReference type="PROSITE" id="PS51677"/>
    </source>
</evidence>
<feature type="region of interest" description="Disordered" evidence="3">
    <location>
        <begin position="264"/>
        <end position="295"/>
    </location>
</feature>
<organism evidence="5 6">
    <name type="scientific">Streptomyces nigrescens</name>
    <dbReference type="NCBI Taxonomy" id="1920"/>
    <lineage>
        <taxon>Bacteria</taxon>
        <taxon>Bacillati</taxon>
        <taxon>Actinomycetota</taxon>
        <taxon>Actinomycetes</taxon>
        <taxon>Kitasatosporales</taxon>
        <taxon>Streptomycetaceae</taxon>
        <taxon>Streptomyces</taxon>
    </lineage>
</organism>
<dbReference type="Pfam" id="PF01522">
    <property type="entry name" value="Polysacc_deac_1"/>
    <property type="match status" value="1"/>
</dbReference>
<dbReference type="RefSeq" id="WP_410011139.1">
    <property type="nucleotide sequence ID" value="NZ_AP026073.1"/>
</dbReference>
<dbReference type="PROSITE" id="PS51677">
    <property type="entry name" value="NODB"/>
    <property type="match status" value="1"/>
</dbReference>
<comment type="subcellular location">
    <subcellularLocation>
        <location evidence="1">Secreted</location>
    </subcellularLocation>
</comment>
<evidence type="ECO:0000256" key="2">
    <source>
        <dbReference type="ARBA" id="ARBA00022729"/>
    </source>
</evidence>
<accession>A0ABN6QLH4</accession>
<dbReference type="PANTHER" id="PTHR34216:SF3">
    <property type="entry name" value="POLY-BETA-1,6-N-ACETYL-D-GLUCOSAMINE N-DEACETYLASE"/>
    <property type="match status" value="1"/>
</dbReference>
<dbReference type="InterPro" id="IPR051398">
    <property type="entry name" value="Polysacch_Deacetylase"/>
</dbReference>
<evidence type="ECO:0000313" key="6">
    <source>
        <dbReference type="Proteomes" id="UP001059597"/>
    </source>
</evidence>
<gene>
    <name evidence="5" type="ORF">HEK616_05540</name>
</gene>
<dbReference type="CDD" id="cd10918">
    <property type="entry name" value="CE4_NodB_like_5s_6s"/>
    <property type="match status" value="1"/>
</dbReference>
<dbReference type="PANTHER" id="PTHR34216">
    <property type="match status" value="1"/>
</dbReference>
<sequence length="295" mass="31273">MPVEPPPQRAPAPPAPGRTAVRLRTGRGGPPWILMYHSVTDTVGRADDPYRITVSPGLLDRQLRWLRDRGLRGVAVGELLRARAAGRGAGLVGLTFDDGYADFLTGALPLLRRHDCTATVFVLPGRAGGLNSWDPRGPRKPLLTEDGIRAVAAAGMEVGSHGLLHQDLTTADPVTRERETAVSRARLAELTGHAPDGFCYPYDGVDARAVAAVRAAGYAYACALDPGQLTGRHALPRVHIGAADTPWRLSLKRALHPLRRRALPLDETPFPGPATPSGPGNPQSPAATATPGGLR</sequence>
<dbReference type="EMBL" id="AP026073">
    <property type="protein sequence ID" value="BDM67067.1"/>
    <property type="molecule type" value="Genomic_DNA"/>
</dbReference>
<feature type="compositionally biased region" description="Pro residues" evidence="3">
    <location>
        <begin position="1"/>
        <end position="16"/>
    </location>
</feature>
<feature type="region of interest" description="Disordered" evidence="3">
    <location>
        <begin position="1"/>
        <end position="23"/>
    </location>
</feature>
<reference evidence="5" key="1">
    <citation type="submission" date="2022-06" db="EMBL/GenBank/DDBJ databases">
        <title>Complete genome sequence of Streptomyces nigrescens HEK616.</title>
        <authorList>
            <person name="Asamizu S."/>
            <person name="Onaka H."/>
        </authorList>
    </citation>
    <scope>NUCLEOTIDE SEQUENCE</scope>
    <source>
        <strain evidence="5">HEK616</strain>
    </source>
</reference>
<evidence type="ECO:0000256" key="3">
    <source>
        <dbReference type="SAM" id="MobiDB-lite"/>
    </source>
</evidence>
<evidence type="ECO:0000256" key="1">
    <source>
        <dbReference type="ARBA" id="ARBA00004613"/>
    </source>
</evidence>
<dbReference type="Proteomes" id="UP001059597">
    <property type="component" value="Chromosome"/>
</dbReference>
<proteinExistence type="predicted"/>
<dbReference type="InterPro" id="IPR011330">
    <property type="entry name" value="Glyco_hydro/deAcase_b/a-brl"/>
</dbReference>
<keyword evidence="6" id="KW-1185">Reference proteome</keyword>
<dbReference type="Gene3D" id="3.20.20.370">
    <property type="entry name" value="Glycoside hydrolase/deacetylase"/>
    <property type="match status" value="1"/>
</dbReference>
<name>A0ABN6QLH4_STRNI</name>